<gene>
    <name evidence="2" type="ORF">F5891DRAFT_735499</name>
</gene>
<proteinExistence type="predicted"/>
<dbReference type="AlphaFoldDB" id="A0AAD4DUA9"/>
<dbReference type="InterPro" id="IPR011011">
    <property type="entry name" value="Znf_FYVE_PHD"/>
</dbReference>
<dbReference type="Gene3D" id="3.30.40.10">
    <property type="entry name" value="Zinc/RING finger domain, C3HC4 (zinc finger)"/>
    <property type="match status" value="1"/>
</dbReference>
<dbReference type="Proteomes" id="UP001195769">
    <property type="component" value="Unassembled WGS sequence"/>
</dbReference>
<reference evidence="2" key="1">
    <citation type="journal article" date="2020" name="New Phytol.">
        <title>Comparative genomics reveals dynamic genome evolution in host specialist ectomycorrhizal fungi.</title>
        <authorList>
            <person name="Lofgren L.A."/>
            <person name="Nguyen N.H."/>
            <person name="Vilgalys R."/>
            <person name="Ruytinx J."/>
            <person name="Liao H.L."/>
            <person name="Branco S."/>
            <person name="Kuo A."/>
            <person name="LaButti K."/>
            <person name="Lipzen A."/>
            <person name="Andreopoulos W."/>
            <person name="Pangilinan J."/>
            <person name="Riley R."/>
            <person name="Hundley H."/>
            <person name="Na H."/>
            <person name="Barry K."/>
            <person name="Grigoriev I.V."/>
            <person name="Stajich J.E."/>
            <person name="Kennedy P.G."/>
        </authorList>
    </citation>
    <scope>NUCLEOTIDE SEQUENCE</scope>
    <source>
        <strain evidence="2">FC203</strain>
    </source>
</reference>
<feature type="region of interest" description="Disordered" evidence="1">
    <location>
        <begin position="1"/>
        <end position="21"/>
    </location>
</feature>
<evidence type="ECO:0000313" key="2">
    <source>
        <dbReference type="EMBL" id="KAG1894066.1"/>
    </source>
</evidence>
<evidence type="ECO:0000313" key="3">
    <source>
        <dbReference type="Proteomes" id="UP001195769"/>
    </source>
</evidence>
<protein>
    <recommendedName>
        <fullName evidence="4">Zinc finger PHD-type domain-containing protein</fullName>
    </recommendedName>
</protein>
<name>A0AAD4DUA9_9AGAM</name>
<organism evidence="2 3">
    <name type="scientific">Suillus fuscotomentosus</name>
    <dbReference type="NCBI Taxonomy" id="1912939"/>
    <lineage>
        <taxon>Eukaryota</taxon>
        <taxon>Fungi</taxon>
        <taxon>Dikarya</taxon>
        <taxon>Basidiomycota</taxon>
        <taxon>Agaricomycotina</taxon>
        <taxon>Agaricomycetes</taxon>
        <taxon>Agaricomycetidae</taxon>
        <taxon>Boletales</taxon>
        <taxon>Suillineae</taxon>
        <taxon>Suillaceae</taxon>
        <taxon>Suillus</taxon>
    </lineage>
</organism>
<evidence type="ECO:0000256" key="1">
    <source>
        <dbReference type="SAM" id="MobiDB-lite"/>
    </source>
</evidence>
<evidence type="ECO:0008006" key="4">
    <source>
        <dbReference type="Google" id="ProtNLM"/>
    </source>
</evidence>
<dbReference type="EMBL" id="JABBWK010000085">
    <property type="protein sequence ID" value="KAG1894066.1"/>
    <property type="molecule type" value="Genomic_DNA"/>
</dbReference>
<dbReference type="GeneID" id="64667318"/>
<dbReference type="SUPFAM" id="SSF57903">
    <property type="entry name" value="FYVE/PHD zinc finger"/>
    <property type="match status" value="1"/>
</dbReference>
<keyword evidence="3" id="KW-1185">Reference proteome</keyword>
<sequence length="332" mass="37051">MARTKQTSKKTTGGPAKRGMVPKFKKLTGHGGIQVIKTIQSKAALPSGGKAMLKPLWHNIFCVFCWDGGSLYECSVCPRVVCVECVVVPAEFQERTKDPDVHFVCPGCHEMRGKGSRSSSIRPYFGFEDCDGTPVFKVPATIHGRIEMASRSEISSNPILVLHFVLTALDPAGSPAAVMQHQLRPYRPNNALHFHEIIFDIGTNAKADRHVESMKALVARLKPLEYERVEIFVYTHSETDRGDIWGGFEDGDFLRRGKNKVATLGDPVAYPVDDFFAGLFVGGIEDYVRGATLWMLICGHTVRKHDSFQLLKTCIKQWNMHLLLALHRFTHA</sequence>
<accession>A0AAD4DUA9</accession>
<comment type="caution">
    <text evidence="2">The sequence shown here is derived from an EMBL/GenBank/DDBJ whole genome shotgun (WGS) entry which is preliminary data.</text>
</comment>
<dbReference type="InterPro" id="IPR013083">
    <property type="entry name" value="Znf_RING/FYVE/PHD"/>
</dbReference>
<dbReference type="RefSeq" id="XP_041219642.1">
    <property type="nucleotide sequence ID" value="XM_041373020.1"/>
</dbReference>